<sequence>MLISAVCHAAPPGDMFSHQRPNSALCACRLQVKESIGLKRSEKERWTEMHRENERSAEEGETFAVDSEKEGVLIPPTWGLVNERMEGIGEWDRRRRTGGPQDPVDIDTTSASVRALLVMVPRLRDF</sequence>
<feature type="compositionally biased region" description="Basic and acidic residues" evidence="1">
    <location>
        <begin position="43"/>
        <end position="58"/>
    </location>
</feature>
<dbReference type="EMBL" id="QBIY01013419">
    <property type="protein sequence ID" value="RXN05120.1"/>
    <property type="molecule type" value="Genomic_DNA"/>
</dbReference>
<keyword evidence="3" id="KW-1185">Reference proteome</keyword>
<proteinExistence type="predicted"/>
<name>A0A498L9T8_LABRO</name>
<organism evidence="2 3">
    <name type="scientific">Labeo rohita</name>
    <name type="common">Indian major carp</name>
    <name type="synonym">Cyprinus rohita</name>
    <dbReference type="NCBI Taxonomy" id="84645"/>
    <lineage>
        <taxon>Eukaryota</taxon>
        <taxon>Metazoa</taxon>
        <taxon>Chordata</taxon>
        <taxon>Craniata</taxon>
        <taxon>Vertebrata</taxon>
        <taxon>Euteleostomi</taxon>
        <taxon>Actinopterygii</taxon>
        <taxon>Neopterygii</taxon>
        <taxon>Teleostei</taxon>
        <taxon>Ostariophysi</taxon>
        <taxon>Cypriniformes</taxon>
        <taxon>Cyprinidae</taxon>
        <taxon>Labeoninae</taxon>
        <taxon>Labeonini</taxon>
        <taxon>Labeo</taxon>
    </lineage>
</organism>
<evidence type="ECO:0000313" key="3">
    <source>
        <dbReference type="Proteomes" id="UP000290572"/>
    </source>
</evidence>
<feature type="region of interest" description="Disordered" evidence="1">
    <location>
        <begin position="43"/>
        <end position="68"/>
    </location>
</feature>
<reference evidence="2 3" key="1">
    <citation type="submission" date="2018-03" db="EMBL/GenBank/DDBJ databases">
        <title>Draft genome sequence of Rohu Carp (Labeo rohita).</title>
        <authorList>
            <person name="Das P."/>
            <person name="Kushwaha B."/>
            <person name="Joshi C.G."/>
            <person name="Kumar D."/>
            <person name="Nagpure N.S."/>
            <person name="Sahoo L."/>
            <person name="Das S.P."/>
            <person name="Bit A."/>
            <person name="Patnaik S."/>
            <person name="Meher P.K."/>
            <person name="Jayasankar P."/>
            <person name="Koringa P.G."/>
            <person name="Patel N.V."/>
            <person name="Hinsu A.T."/>
            <person name="Kumar R."/>
            <person name="Pandey M."/>
            <person name="Agarwal S."/>
            <person name="Srivastava S."/>
            <person name="Singh M."/>
            <person name="Iquebal M.A."/>
            <person name="Jaiswal S."/>
            <person name="Angadi U.B."/>
            <person name="Kumar N."/>
            <person name="Raza M."/>
            <person name="Shah T.M."/>
            <person name="Rai A."/>
            <person name="Jena J.K."/>
        </authorList>
    </citation>
    <scope>NUCLEOTIDE SEQUENCE [LARGE SCALE GENOMIC DNA]</scope>
    <source>
        <strain evidence="2">DASCIFA01</strain>
        <tissue evidence="2">Testis</tissue>
    </source>
</reference>
<gene>
    <name evidence="2" type="ORF">ROHU_012763</name>
</gene>
<comment type="caution">
    <text evidence="2">The sequence shown here is derived from an EMBL/GenBank/DDBJ whole genome shotgun (WGS) entry which is preliminary data.</text>
</comment>
<accession>A0A498L9T8</accession>
<evidence type="ECO:0000313" key="2">
    <source>
        <dbReference type="EMBL" id="RXN05120.1"/>
    </source>
</evidence>
<evidence type="ECO:0000256" key="1">
    <source>
        <dbReference type="SAM" id="MobiDB-lite"/>
    </source>
</evidence>
<dbReference type="Proteomes" id="UP000290572">
    <property type="component" value="Unassembled WGS sequence"/>
</dbReference>
<dbReference type="AlphaFoldDB" id="A0A498L9T8"/>
<protein>
    <submittedName>
        <fullName evidence="2">Uncharacterized protein</fullName>
    </submittedName>
</protein>